<sequence>AVILILSKLESNTRCFQMKKLLRQQNSQRHLKDVTQRDLRTTVRTRLRNTGPGRVGSGLAADSTCFSSWSDQELTLLPSAADDLTGVSKRVGEGAEETWEAHQPNKNFPGQKRNSDDPRWFPMESCAGFDSQMDDSLSEATVTSGPSSPHSTNVSLQCRECMSLFSRMRRQKPPKPTKRNNDPASFSCDTWLLDKAWRPQRQRQVKGRLWEHLKRIRKQAAERCAGAATFRAQGICSRPHVFLQRNLRCCRKTSAAVSGVSDSHVASQRRRRKSSWPPLSKRRRRQNGRPSLNGSGTMRHVSAQELSVEASTAARGAQTAPEKPGTIPDTAGFLGARPDSRGQLEGTRRVLKFDSTPSLVTMETQDTRQELVQERSAGGRLCEGPADLLLADGALRKGMLEDSSGFRTPLELSSIGSEVGRKVQAAHAVQKSSFRSMLAALEKSRNCIFKETDT</sequence>
<dbReference type="Proteomes" id="UP001239994">
    <property type="component" value="Unassembled WGS sequence"/>
</dbReference>
<keyword evidence="3" id="KW-1185">Reference proteome</keyword>
<dbReference type="EMBL" id="JAROKS010000002">
    <property type="protein sequence ID" value="KAK1805790.1"/>
    <property type="molecule type" value="Genomic_DNA"/>
</dbReference>
<feature type="compositionally biased region" description="Polar residues" evidence="1">
    <location>
        <begin position="138"/>
        <end position="154"/>
    </location>
</feature>
<proteinExistence type="predicted"/>
<feature type="compositionally biased region" description="Basic residues" evidence="1">
    <location>
        <begin position="267"/>
        <end position="287"/>
    </location>
</feature>
<feature type="region of interest" description="Disordered" evidence="1">
    <location>
        <begin position="96"/>
        <end position="154"/>
    </location>
</feature>
<reference evidence="2" key="1">
    <citation type="submission" date="2023-03" db="EMBL/GenBank/DDBJ databases">
        <title>Electrophorus voltai genome.</title>
        <authorList>
            <person name="Bian C."/>
        </authorList>
    </citation>
    <scope>NUCLEOTIDE SEQUENCE</scope>
    <source>
        <strain evidence="2">CB-2022</strain>
        <tissue evidence="2">Muscle</tissue>
    </source>
</reference>
<gene>
    <name evidence="2" type="ORF">P4O66_012790</name>
</gene>
<dbReference type="AlphaFoldDB" id="A0AAD8ZYU7"/>
<organism evidence="2 3">
    <name type="scientific">Electrophorus voltai</name>
    <dbReference type="NCBI Taxonomy" id="2609070"/>
    <lineage>
        <taxon>Eukaryota</taxon>
        <taxon>Metazoa</taxon>
        <taxon>Chordata</taxon>
        <taxon>Craniata</taxon>
        <taxon>Vertebrata</taxon>
        <taxon>Euteleostomi</taxon>
        <taxon>Actinopterygii</taxon>
        <taxon>Neopterygii</taxon>
        <taxon>Teleostei</taxon>
        <taxon>Ostariophysi</taxon>
        <taxon>Gymnotiformes</taxon>
        <taxon>Gymnotoidei</taxon>
        <taxon>Gymnotidae</taxon>
        <taxon>Electrophorus</taxon>
    </lineage>
</organism>
<name>A0AAD8ZYU7_9TELE</name>
<feature type="non-terminal residue" evidence="2">
    <location>
        <position position="1"/>
    </location>
</feature>
<accession>A0AAD8ZYU7</accession>
<evidence type="ECO:0000313" key="2">
    <source>
        <dbReference type="EMBL" id="KAK1805790.1"/>
    </source>
</evidence>
<comment type="caution">
    <text evidence="2">The sequence shown here is derived from an EMBL/GenBank/DDBJ whole genome shotgun (WGS) entry which is preliminary data.</text>
</comment>
<feature type="region of interest" description="Disordered" evidence="1">
    <location>
        <begin position="260"/>
        <end position="344"/>
    </location>
</feature>
<evidence type="ECO:0000256" key="1">
    <source>
        <dbReference type="SAM" id="MobiDB-lite"/>
    </source>
</evidence>
<protein>
    <submittedName>
        <fullName evidence="2">Uncharacterized protein</fullName>
    </submittedName>
</protein>
<evidence type="ECO:0000313" key="3">
    <source>
        <dbReference type="Proteomes" id="UP001239994"/>
    </source>
</evidence>